<reference evidence="9 10" key="1">
    <citation type="journal article" date="2016" name="Nat. Commun.">
        <title>Thousands of microbial genomes shed light on interconnected biogeochemical processes in an aquifer system.</title>
        <authorList>
            <person name="Anantharaman K."/>
            <person name="Brown C.T."/>
            <person name="Hug L.A."/>
            <person name="Sharon I."/>
            <person name="Castelle C.J."/>
            <person name="Probst A.J."/>
            <person name="Thomas B.C."/>
            <person name="Singh A."/>
            <person name="Wilkins M.J."/>
            <person name="Karaoz U."/>
            <person name="Brodie E.L."/>
            <person name="Williams K.H."/>
            <person name="Hubbard S.S."/>
            <person name="Banfield J.F."/>
        </authorList>
    </citation>
    <scope>NUCLEOTIDE SEQUENCE [LARGE SCALE GENOMIC DNA]</scope>
</reference>
<accession>A0A1F7SMU4</accession>
<keyword evidence="4" id="KW-0762">Sugar transport</keyword>
<comment type="subcellular location">
    <subcellularLocation>
        <location evidence="1">Cytoplasm</location>
    </subcellularLocation>
</comment>
<evidence type="ECO:0000259" key="8">
    <source>
        <dbReference type="PROSITE" id="PS51101"/>
    </source>
</evidence>
<dbReference type="GO" id="GO:0008982">
    <property type="term" value="F:protein-N(PI)-phosphohistidine-sugar phosphotransferase activity"/>
    <property type="evidence" value="ECO:0007669"/>
    <property type="project" value="InterPro"/>
</dbReference>
<proteinExistence type="predicted"/>
<keyword evidence="7" id="KW-0418">Kinase</keyword>
<dbReference type="AlphaFoldDB" id="A0A1F7SMU4"/>
<dbReference type="Pfam" id="PF03830">
    <property type="entry name" value="PTSIIB_sorb"/>
    <property type="match status" value="1"/>
</dbReference>
<dbReference type="STRING" id="1817883.A3G31_02475"/>
<name>A0A1F7SMU4_9BACT</name>
<dbReference type="SUPFAM" id="SSF52728">
    <property type="entry name" value="PTS IIb component"/>
    <property type="match status" value="1"/>
</dbReference>
<dbReference type="GO" id="GO:0005737">
    <property type="term" value="C:cytoplasm"/>
    <property type="evidence" value="ECO:0007669"/>
    <property type="project" value="UniProtKB-SubCell"/>
</dbReference>
<comment type="caution">
    <text evidence="9">The sequence shown here is derived from an EMBL/GenBank/DDBJ whole genome shotgun (WGS) entry which is preliminary data.</text>
</comment>
<evidence type="ECO:0000313" key="9">
    <source>
        <dbReference type="EMBL" id="OGL55086.1"/>
    </source>
</evidence>
<evidence type="ECO:0000256" key="4">
    <source>
        <dbReference type="ARBA" id="ARBA00022597"/>
    </source>
</evidence>
<dbReference type="EMBL" id="MGDI01000004">
    <property type="protein sequence ID" value="OGL55086.1"/>
    <property type="molecule type" value="Genomic_DNA"/>
</dbReference>
<evidence type="ECO:0000256" key="7">
    <source>
        <dbReference type="ARBA" id="ARBA00022777"/>
    </source>
</evidence>
<evidence type="ECO:0000256" key="1">
    <source>
        <dbReference type="ARBA" id="ARBA00004496"/>
    </source>
</evidence>
<dbReference type="GO" id="GO:0009401">
    <property type="term" value="P:phosphoenolpyruvate-dependent sugar phosphotransferase system"/>
    <property type="evidence" value="ECO:0007669"/>
    <property type="project" value="UniProtKB-KW"/>
</dbReference>
<keyword evidence="2" id="KW-0813">Transport</keyword>
<dbReference type="InterPro" id="IPR036667">
    <property type="entry name" value="PTS_IIB_sorbose-sp_sf"/>
</dbReference>
<sequence length="161" mass="18042">MNCIFFHVDDRLIHGQVVEGWIKFLHATKIVVIDDRVASDPFQKSIMEIAVPSDIKVCISTVADSVNKIKICSEGKENTVVLFSNLEDVFKAVTLGIKLDKLNLGGLRFEKGKKLISKTIFLNEQNAEILKKLMNFGVEINIQSIPSETPKNIQQVLGKIF</sequence>
<evidence type="ECO:0000313" key="10">
    <source>
        <dbReference type="Proteomes" id="UP000178082"/>
    </source>
</evidence>
<keyword evidence="6" id="KW-0598">Phosphotransferase system</keyword>
<dbReference type="InterPro" id="IPR004720">
    <property type="entry name" value="PTS_IIB_sorbose-sp"/>
</dbReference>
<dbReference type="Gene3D" id="3.40.35.10">
    <property type="entry name" value="Phosphotransferase system, sorbose subfamily IIB component"/>
    <property type="match status" value="1"/>
</dbReference>
<keyword evidence="3" id="KW-0963">Cytoplasm</keyword>
<evidence type="ECO:0000256" key="5">
    <source>
        <dbReference type="ARBA" id="ARBA00022679"/>
    </source>
</evidence>
<dbReference type="GO" id="GO:0016301">
    <property type="term" value="F:kinase activity"/>
    <property type="evidence" value="ECO:0007669"/>
    <property type="project" value="UniProtKB-KW"/>
</dbReference>
<dbReference type="PROSITE" id="PS51101">
    <property type="entry name" value="PTS_EIIB_TYPE_4"/>
    <property type="match status" value="1"/>
</dbReference>
<dbReference type="Proteomes" id="UP000178082">
    <property type="component" value="Unassembled WGS sequence"/>
</dbReference>
<gene>
    <name evidence="9" type="ORF">A3G31_02475</name>
</gene>
<evidence type="ECO:0000256" key="3">
    <source>
        <dbReference type="ARBA" id="ARBA00022490"/>
    </source>
</evidence>
<evidence type="ECO:0000256" key="2">
    <source>
        <dbReference type="ARBA" id="ARBA00022448"/>
    </source>
</evidence>
<protein>
    <recommendedName>
        <fullName evidence="8">PTS EIIB type-4 domain-containing protein</fullName>
    </recommendedName>
</protein>
<organism evidence="9 10">
    <name type="scientific">Candidatus Schekmanbacteria bacterium RIFCSPLOWO2_12_FULL_38_15</name>
    <dbReference type="NCBI Taxonomy" id="1817883"/>
    <lineage>
        <taxon>Bacteria</taxon>
        <taxon>Candidatus Schekmaniibacteriota</taxon>
    </lineage>
</organism>
<keyword evidence="5" id="KW-0808">Transferase</keyword>
<evidence type="ECO:0000256" key="6">
    <source>
        <dbReference type="ARBA" id="ARBA00022683"/>
    </source>
</evidence>
<feature type="domain" description="PTS EIIB type-4" evidence="8">
    <location>
        <begin position="1"/>
        <end position="161"/>
    </location>
</feature>